<reference evidence="2" key="1">
    <citation type="submission" date="2016-03" db="EMBL/GenBank/DDBJ databases">
        <title>Updated assembly of Pseudogymnoascus destructans, the fungus causing white-nose syndrome of bats.</title>
        <authorList>
            <person name="Palmer J.M."/>
            <person name="Drees K.P."/>
            <person name="Foster J.T."/>
            <person name="Lindner D.L."/>
        </authorList>
    </citation>
    <scope>NUCLEOTIDE SEQUENCE [LARGE SCALE GENOMIC DNA]</scope>
    <source>
        <strain evidence="2">20631-21</strain>
    </source>
</reference>
<dbReference type="EMBL" id="KV441392">
    <property type="protein sequence ID" value="OAF60185.1"/>
    <property type="molecule type" value="Genomic_DNA"/>
</dbReference>
<evidence type="ECO:0008006" key="3">
    <source>
        <dbReference type="Google" id="ProtNLM"/>
    </source>
</evidence>
<dbReference type="Gene3D" id="3.40.50.12500">
    <property type="match status" value="1"/>
</dbReference>
<dbReference type="VEuPathDB" id="FungiDB:GMDG_06822"/>
<dbReference type="GeneID" id="36286296"/>
<gene>
    <name evidence="2" type="ORF">VC83_03219</name>
</gene>
<dbReference type="RefSeq" id="XP_024325467.1">
    <property type="nucleotide sequence ID" value="XM_024466867.1"/>
</dbReference>
<evidence type="ECO:0000313" key="2">
    <source>
        <dbReference type="EMBL" id="OAF60185.1"/>
    </source>
</evidence>
<organism evidence="2">
    <name type="scientific">Pseudogymnoascus destructans</name>
    <dbReference type="NCBI Taxonomy" id="655981"/>
    <lineage>
        <taxon>Eukaryota</taxon>
        <taxon>Fungi</taxon>
        <taxon>Dikarya</taxon>
        <taxon>Ascomycota</taxon>
        <taxon>Pezizomycotina</taxon>
        <taxon>Leotiomycetes</taxon>
        <taxon>Thelebolales</taxon>
        <taxon>Thelebolaceae</taxon>
        <taxon>Pseudogymnoascus</taxon>
    </lineage>
</organism>
<dbReference type="Proteomes" id="UP000077154">
    <property type="component" value="Unassembled WGS sequence"/>
</dbReference>
<proteinExistence type="inferred from homology"/>
<protein>
    <recommendedName>
        <fullName evidence="3">DCG1 protein</fullName>
    </recommendedName>
</protein>
<dbReference type="AlphaFoldDB" id="A0A177ADK1"/>
<name>A0A177ADK1_9PEZI</name>
<dbReference type="GO" id="GO:0047661">
    <property type="term" value="F:amino-acid racemase activity"/>
    <property type="evidence" value="ECO:0007669"/>
    <property type="project" value="InterPro"/>
</dbReference>
<dbReference type="eggNOG" id="ENOG502RZNN">
    <property type="taxonomic scope" value="Eukaryota"/>
</dbReference>
<dbReference type="InterPro" id="IPR015942">
    <property type="entry name" value="Asp/Glu/hydantoin_racemase"/>
</dbReference>
<evidence type="ECO:0000256" key="1">
    <source>
        <dbReference type="ARBA" id="ARBA00038414"/>
    </source>
</evidence>
<dbReference type="OrthoDB" id="412018at2759"/>
<dbReference type="Pfam" id="PF01177">
    <property type="entry name" value="Asp_Glu_race"/>
    <property type="match status" value="2"/>
</dbReference>
<dbReference type="PANTHER" id="PTHR28047">
    <property type="entry name" value="PROTEIN DCG1"/>
    <property type="match status" value="1"/>
</dbReference>
<accession>A0A177ADK1</accession>
<comment type="similarity">
    <text evidence="1">Belongs to the HyuE racemase family.</text>
</comment>
<sequence>MAALPGPLSPQRPADLLLPQPPKEVQILIINPNSNRDMSVGIGKLIKGQSYPPEHTKLITFTASSGATSIDNKADALASTKVISYDIAQATPYFAARDAFIVACYSPHPLVSVLRNHPSLYRKPVIGIFEASISVSLSMLPLSVPKEYVDLPVTADPQPAARKFTGTKFGIVTTGAGWVPVLTAGVNDYLGLPASETSQSARFKGVATTGLTAEQLHTTPQEEVRERVVKATRLLVADGDVAVVVLGCIGMAGMDKWVEDACVEELGRRAASLVRVVDGIKAGVALAVEEARHMKQLGYREAPAADDATVIDAEAY</sequence>
<dbReference type="InterPro" id="IPR053714">
    <property type="entry name" value="Iso_Racemase_Enz_sf"/>
</dbReference>
<dbReference type="InterPro" id="IPR052186">
    <property type="entry name" value="Hydantoin_racemase-like"/>
</dbReference>
<dbReference type="PANTHER" id="PTHR28047:SF5">
    <property type="entry name" value="PROTEIN DCG1"/>
    <property type="match status" value="1"/>
</dbReference>